<evidence type="ECO:0000313" key="2">
    <source>
        <dbReference type="Proteomes" id="UP001152320"/>
    </source>
</evidence>
<comment type="caution">
    <text evidence="1">The sequence shown here is derived from an EMBL/GenBank/DDBJ whole genome shotgun (WGS) entry which is preliminary data.</text>
</comment>
<evidence type="ECO:0000313" key="1">
    <source>
        <dbReference type="EMBL" id="KAJ8032399.1"/>
    </source>
</evidence>
<dbReference type="Proteomes" id="UP001152320">
    <property type="component" value="Chromosome 12"/>
</dbReference>
<keyword evidence="2" id="KW-1185">Reference proteome</keyword>
<sequence length="100" mass="10825">MASVLQYMFPPVGNADFGKQTTKVKNSITGSPCLSETSRILLQGASHSENTALLFQCAVSLAMRGITVMYITHQKFTSLPASVEGAPRPDPILMKQILIK</sequence>
<gene>
    <name evidence="1" type="ORF">HOLleu_25916</name>
</gene>
<organism evidence="1 2">
    <name type="scientific">Holothuria leucospilota</name>
    <name type="common">Black long sea cucumber</name>
    <name type="synonym">Mertensiothuria leucospilota</name>
    <dbReference type="NCBI Taxonomy" id="206669"/>
    <lineage>
        <taxon>Eukaryota</taxon>
        <taxon>Metazoa</taxon>
        <taxon>Echinodermata</taxon>
        <taxon>Eleutherozoa</taxon>
        <taxon>Echinozoa</taxon>
        <taxon>Holothuroidea</taxon>
        <taxon>Aspidochirotacea</taxon>
        <taxon>Aspidochirotida</taxon>
        <taxon>Holothuriidae</taxon>
        <taxon>Holothuria</taxon>
    </lineage>
</organism>
<dbReference type="AlphaFoldDB" id="A0A9Q1H3U4"/>
<protein>
    <submittedName>
        <fullName evidence="1">Uncharacterized protein</fullName>
    </submittedName>
</protein>
<dbReference type="EMBL" id="JAIZAY010000012">
    <property type="protein sequence ID" value="KAJ8032399.1"/>
    <property type="molecule type" value="Genomic_DNA"/>
</dbReference>
<proteinExistence type="predicted"/>
<name>A0A9Q1H3U4_HOLLE</name>
<dbReference type="OrthoDB" id="10030269at2759"/>
<reference evidence="1" key="1">
    <citation type="submission" date="2021-10" db="EMBL/GenBank/DDBJ databases">
        <title>Tropical sea cucumber genome reveals ecological adaptation and Cuvierian tubules defense mechanism.</title>
        <authorList>
            <person name="Chen T."/>
        </authorList>
    </citation>
    <scope>NUCLEOTIDE SEQUENCE</scope>
    <source>
        <strain evidence="1">Nanhai2018</strain>
        <tissue evidence="1">Muscle</tissue>
    </source>
</reference>
<accession>A0A9Q1H3U4</accession>